<dbReference type="GO" id="GO:0015562">
    <property type="term" value="F:efflux transmembrane transporter activity"/>
    <property type="evidence" value="ECO:0007669"/>
    <property type="project" value="TreeGrafter"/>
</dbReference>
<keyword evidence="6" id="KW-1185">Reference proteome</keyword>
<evidence type="ECO:0000259" key="4">
    <source>
        <dbReference type="Pfam" id="PF25989"/>
    </source>
</evidence>
<feature type="domain" description="YknX-like C-terminal permuted SH3-like" evidence="4">
    <location>
        <begin position="281"/>
        <end position="350"/>
    </location>
</feature>
<proteinExistence type="inferred from homology"/>
<comment type="caution">
    <text evidence="5">The sequence shown here is derived from an EMBL/GenBank/DDBJ whole genome shotgun (WGS) entry which is preliminary data.</text>
</comment>
<dbReference type="NCBIfam" id="TIGR01730">
    <property type="entry name" value="RND_mfp"/>
    <property type="match status" value="1"/>
</dbReference>
<comment type="similarity">
    <text evidence="1">Belongs to the membrane fusion protein (MFP) (TC 8.A.1) family.</text>
</comment>
<dbReference type="Gene3D" id="2.40.50.100">
    <property type="match status" value="1"/>
</dbReference>
<feature type="signal peptide" evidence="3">
    <location>
        <begin position="1"/>
        <end position="24"/>
    </location>
</feature>
<dbReference type="RefSeq" id="WP_083561205.1">
    <property type="nucleotide sequence ID" value="NZ_AQQV01000002.1"/>
</dbReference>
<dbReference type="PANTHER" id="PTHR30469">
    <property type="entry name" value="MULTIDRUG RESISTANCE PROTEIN MDTA"/>
    <property type="match status" value="1"/>
</dbReference>
<reference evidence="5 6" key="1">
    <citation type="submission" date="2013-04" db="EMBL/GenBank/DDBJ databases">
        <title>Oceanococcus atlanticus 22II-S10r2 Genome Sequencing.</title>
        <authorList>
            <person name="Lai Q."/>
            <person name="Li G."/>
            <person name="Shao Z."/>
        </authorList>
    </citation>
    <scope>NUCLEOTIDE SEQUENCE [LARGE SCALE GENOMIC DNA]</scope>
    <source>
        <strain evidence="5 6">22II-S10r2</strain>
    </source>
</reference>
<evidence type="ECO:0000256" key="1">
    <source>
        <dbReference type="ARBA" id="ARBA00009477"/>
    </source>
</evidence>
<dbReference type="InterPro" id="IPR058637">
    <property type="entry name" value="YknX-like_C"/>
</dbReference>
<evidence type="ECO:0000256" key="3">
    <source>
        <dbReference type="SAM" id="SignalP"/>
    </source>
</evidence>
<evidence type="ECO:0000256" key="2">
    <source>
        <dbReference type="SAM" id="Coils"/>
    </source>
</evidence>
<organism evidence="5 6">
    <name type="scientific">Oceanococcus atlanticus</name>
    <dbReference type="NCBI Taxonomy" id="1317117"/>
    <lineage>
        <taxon>Bacteria</taxon>
        <taxon>Pseudomonadati</taxon>
        <taxon>Pseudomonadota</taxon>
        <taxon>Gammaproteobacteria</taxon>
        <taxon>Chromatiales</taxon>
        <taxon>Oceanococcaceae</taxon>
        <taxon>Oceanococcus</taxon>
    </lineage>
</organism>
<name>A0A1Y1SDC0_9GAMM</name>
<dbReference type="Gene3D" id="2.40.30.170">
    <property type="match status" value="1"/>
</dbReference>
<dbReference type="STRING" id="1317117.ATO7_08152"/>
<protein>
    <submittedName>
        <fullName evidence="5">Hemolysin D</fullName>
    </submittedName>
</protein>
<dbReference type="PANTHER" id="PTHR30469:SF38">
    <property type="entry name" value="HLYD FAMILY SECRETION PROTEIN"/>
    <property type="match status" value="1"/>
</dbReference>
<keyword evidence="3" id="KW-0732">Signal</keyword>
<keyword evidence="2" id="KW-0175">Coiled coil</keyword>
<feature type="chain" id="PRO_5012372527" evidence="3">
    <location>
        <begin position="25"/>
        <end position="363"/>
    </location>
</feature>
<dbReference type="SUPFAM" id="SSF111369">
    <property type="entry name" value="HlyD-like secretion proteins"/>
    <property type="match status" value="1"/>
</dbReference>
<evidence type="ECO:0000313" key="6">
    <source>
        <dbReference type="Proteomes" id="UP000192342"/>
    </source>
</evidence>
<dbReference type="GO" id="GO:1990281">
    <property type="term" value="C:efflux pump complex"/>
    <property type="evidence" value="ECO:0007669"/>
    <property type="project" value="TreeGrafter"/>
</dbReference>
<dbReference type="Pfam" id="PF25989">
    <property type="entry name" value="YknX_C"/>
    <property type="match status" value="1"/>
</dbReference>
<dbReference type="Gene3D" id="1.10.287.470">
    <property type="entry name" value="Helix hairpin bin"/>
    <property type="match status" value="1"/>
</dbReference>
<dbReference type="Gene3D" id="2.40.420.20">
    <property type="match status" value="1"/>
</dbReference>
<feature type="coiled-coil region" evidence="2">
    <location>
        <begin position="134"/>
        <end position="161"/>
    </location>
</feature>
<dbReference type="InterPro" id="IPR006143">
    <property type="entry name" value="RND_pump_MFP"/>
</dbReference>
<dbReference type="EMBL" id="AQQV01000002">
    <property type="protein sequence ID" value="ORE86996.1"/>
    <property type="molecule type" value="Genomic_DNA"/>
</dbReference>
<evidence type="ECO:0000313" key="5">
    <source>
        <dbReference type="EMBL" id="ORE86996.1"/>
    </source>
</evidence>
<dbReference type="Proteomes" id="UP000192342">
    <property type="component" value="Unassembled WGS sequence"/>
</dbReference>
<gene>
    <name evidence="5" type="ORF">ATO7_08152</name>
</gene>
<accession>A0A1Y1SDC0</accession>
<dbReference type="OrthoDB" id="5730196at2"/>
<sequence length="363" mass="39481">MINSKLNLLMLAVLTLSGLRSAYAAEMPVAPVVVDHVRQDSAQAGQSATATVHSRQELRVRAGVAGRLEWVREAGERVARGDALARIDVVPLALQREEQLARIHRNEVQLANLASRLARFSELQASNYYSVVELDDLRAQRDLAKADLEIARVQVRQLDDQIARATVVAPFEGLVTEQFRYPGEEVARGEDLAQVFNVGDIELRAVLPLDWLPGLAVGDVLEVRRGAEAAVLGTIRRLIPNADARSQTFEARVDLPALVQPSWVVGQLAAVRLPAALMARALMVPRDALVLRRDATYVFHIDDSEHAQRVPVELGAGRGDWIVVSGALSEGDRVVVRGAERLAPGQLVEVVRDLANSPAGATS</sequence>
<dbReference type="AlphaFoldDB" id="A0A1Y1SDC0"/>